<reference evidence="10" key="1">
    <citation type="submission" date="2023-06" db="EMBL/GenBank/DDBJ databases">
        <title>Uncultivated large filamentous bacteria from sulfidic sediments reveal new species and different genomic features in energy metabolism and defense.</title>
        <authorList>
            <person name="Fonseca A."/>
        </authorList>
    </citation>
    <scope>NUCLEOTIDE SEQUENCE</scope>
    <source>
        <strain evidence="10">HSG4</strain>
    </source>
</reference>
<feature type="binding site" evidence="8">
    <location>
        <position position="88"/>
    </location>
    <ligand>
        <name>Zn(2+)</name>
        <dbReference type="ChEBI" id="CHEBI:29105"/>
        <note>catalytic</note>
    </ligand>
</feature>
<dbReference type="InterPro" id="IPR016193">
    <property type="entry name" value="Cytidine_deaminase-like"/>
</dbReference>
<organism evidence="10 11">
    <name type="scientific">Candidatus Marithioploca araucensis</name>
    <dbReference type="NCBI Taxonomy" id="70273"/>
    <lineage>
        <taxon>Bacteria</taxon>
        <taxon>Pseudomonadati</taxon>
        <taxon>Pseudomonadota</taxon>
        <taxon>Gammaproteobacteria</taxon>
        <taxon>Thiotrichales</taxon>
        <taxon>Thiotrichaceae</taxon>
        <taxon>Candidatus Marithioploca</taxon>
    </lineage>
</organism>
<feature type="active site" description="Proton donor" evidence="8">
    <location>
        <position position="60"/>
    </location>
</feature>
<feature type="binding site" evidence="8">
    <location>
        <position position="91"/>
    </location>
    <ligand>
        <name>Zn(2+)</name>
        <dbReference type="ChEBI" id="CHEBI:29105"/>
        <note>catalytic</note>
    </ligand>
</feature>
<feature type="binding site" evidence="8">
    <location>
        <position position="58"/>
    </location>
    <ligand>
        <name>Zn(2+)</name>
        <dbReference type="ChEBI" id="CHEBI:29105"/>
        <note>catalytic</note>
    </ligand>
</feature>
<evidence type="ECO:0000256" key="4">
    <source>
        <dbReference type="ARBA" id="ARBA00022723"/>
    </source>
</evidence>
<keyword evidence="6 8" id="KW-0862">Zinc</keyword>
<comment type="caution">
    <text evidence="10">The sequence shown here is derived from an EMBL/GenBank/DDBJ whole genome shotgun (WGS) entry which is preliminary data.</text>
</comment>
<comment type="cofactor">
    <cofactor evidence="8">
        <name>Zn(2+)</name>
        <dbReference type="ChEBI" id="CHEBI:29105"/>
    </cofactor>
    <text evidence="8">Binds 1 zinc ion per subunit.</text>
</comment>
<comment type="catalytic activity">
    <reaction evidence="7 8">
        <text>adenosine(34) in tRNA + H2O + H(+) = inosine(34) in tRNA + NH4(+)</text>
        <dbReference type="Rhea" id="RHEA:43168"/>
        <dbReference type="Rhea" id="RHEA-COMP:10373"/>
        <dbReference type="Rhea" id="RHEA-COMP:10374"/>
        <dbReference type="ChEBI" id="CHEBI:15377"/>
        <dbReference type="ChEBI" id="CHEBI:15378"/>
        <dbReference type="ChEBI" id="CHEBI:28938"/>
        <dbReference type="ChEBI" id="CHEBI:74411"/>
        <dbReference type="ChEBI" id="CHEBI:82852"/>
        <dbReference type="EC" id="3.5.4.33"/>
    </reaction>
</comment>
<comment type="similarity">
    <text evidence="1">Belongs to the cytidine and deoxycytidylate deaminase family. ADAT2 subfamily.</text>
</comment>
<dbReference type="Pfam" id="PF00383">
    <property type="entry name" value="dCMP_cyt_deam_1"/>
    <property type="match status" value="1"/>
</dbReference>
<accession>A0ABT7VWN9</accession>
<name>A0ABT7VWN9_9GAMM</name>
<keyword evidence="3 8" id="KW-0819">tRNA processing</keyword>
<evidence type="ECO:0000256" key="3">
    <source>
        <dbReference type="ARBA" id="ARBA00022694"/>
    </source>
</evidence>
<dbReference type="Gene3D" id="3.40.140.10">
    <property type="entry name" value="Cytidine Deaminase, domain 2"/>
    <property type="match status" value="1"/>
</dbReference>
<evidence type="ECO:0000256" key="5">
    <source>
        <dbReference type="ARBA" id="ARBA00022801"/>
    </source>
</evidence>
<sequence>MPLNLSNQDNQWMRHALRLAEFAAAKGEIPVGAIVVLGEECIAEGWNQPIRENDPTAHAEIIALRKAAQHLNNYRLLNTTLYVTLEPCTMCAGAIIQARIKRVVFGAYDNKAGAAGSRFDILRDTRHNHHVECVSGVLAEACGKCLSDFFKNRRNS</sequence>
<feature type="domain" description="CMP/dCMP-type deaminase" evidence="9">
    <location>
        <begin position="7"/>
        <end position="119"/>
    </location>
</feature>
<evidence type="ECO:0000313" key="11">
    <source>
        <dbReference type="Proteomes" id="UP001171945"/>
    </source>
</evidence>
<comment type="subunit">
    <text evidence="2 8">Homodimer.</text>
</comment>
<evidence type="ECO:0000259" key="9">
    <source>
        <dbReference type="PROSITE" id="PS51747"/>
    </source>
</evidence>
<comment type="function">
    <text evidence="8">Catalyzes the deamination of adenosine to inosine at the wobble position 34 of tRNA(Arg2).</text>
</comment>
<dbReference type="InterPro" id="IPR016192">
    <property type="entry name" value="APOBEC/CMP_deaminase_Zn-bd"/>
</dbReference>
<protein>
    <recommendedName>
        <fullName evidence="8">tRNA-specific adenosine deaminase</fullName>
        <ecNumber evidence="8">3.5.4.33</ecNumber>
    </recommendedName>
</protein>
<dbReference type="HAMAP" id="MF_00972">
    <property type="entry name" value="tRNA_aden_deaminase"/>
    <property type="match status" value="1"/>
</dbReference>
<evidence type="ECO:0000313" key="10">
    <source>
        <dbReference type="EMBL" id="MDM8563990.1"/>
    </source>
</evidence>
<evidence type="ECO:0000256" key="8">
    <source>
        <dbReference type="HAMAP-Rule" id="MF_00972"/>
    </source>
</evidence>
<dbReference type="GO" id="GO:0052717">
    <property type="term" value="F:tRNA-specific adenosine-34 deaminase activity"/>
    <property type="evidence" value="ECO:0007669"/>
    <property type="project" value="UniProtKB-EC"/>
</dbReference>
<keyword evidence="4 8" id="KW-0479">Metal-binding</keyword>
<proteinExistence type="inferred from homology"/>
<keyword evidence="5 8" id="KW-0378">Hydrolase</keyword>
<dbReference type="InterPro" id="IPR028883">
    <property type="entry name" value="tRNA_aden_deaminase"/>
</dbReference>
<dbReference type="NCBIfam" id="NF008113">
    <property type="entry name" value="PRK10860.1"/>
    <property type="match status" value="1"/>
</dbReference>
<dbReference type="EMBL" id="JAUCGM010001012">
    <property type="protein sequence ID" value="MDM8563990.1"/>
    <property type="molecule type" value="Genomic_DNA"/>
</dbReference>
<gene>
    <name evidence="8 10" type="primary">tadA</name>
    <name evidence="10" type="ORF">QUF54_11620</name>
</gene>
<dbReference type="PROSITE" id="PS51747">
    <property type="entry name" value="CYT_DCMP_DEAMINASES_2"/>
    <property type="match status" value="1"/>
</dbReference>
<dbReference type="EC" id="3.5.4.33" evidence="8"/>
<dbReference type="InterPro" id="IPR002125">
    <property type="entry name" value="CMP_dCMP_dom"/>
</dbReference>
<keyword evidence="11" id="KW-1185">Reference proteome</keyword>
<evidence type="ECO:0000256" key="2">
    <source>
        <dbReference type="ARBA" id="ARBA00011738"/>
    </source>
</evidence>
<dbReference type="SUPFAM" id="SSF53927">
    <property type="entry name" value="Cytidine deaminase-like"/>
    <property type="match status" value="1"/>
</dbReference>
<evidence type="ECO:0000256" key="7">
    <source>
        <dbReference type="ARBA" id="ARBA00048045"/>
    </source>
</evidence>
<evidence type="ECO:0000256" key="6">
    <source>
        <dbReference type="ARBA" id="ARBA00022833"/>
    </source>
</evidence>
<dbReference type="Proteomes" id="UP001171945">
    <property type="component" value="Unassembled WGS sequence"/>
</dbReference>
<dbReference type="PROSITE" id="PS00903">
    <property type="entry name" value="CYT_DCMP_DEAMINASES_1"/>
    <property type="match status" value="1"/>
</dbReference>
<dbReference type="PANTHER" id="PTHR11079">
    <property type="entry name" value="CYTOSINE DEAMINASE FAMILY MEMBER"/>
    <property type="match status" value="1"/>
</dbReference>
<dbReference type="PANTHER" id="PTHR11079:SF202">
    <property type="entry name" value="TRNA-SPECIFIC ADENOSINE DEAMINASE"/>
    <property type="match status" value="1"/>
</dbReference>
<dbReference type="CDD" id="cd01285">
    <property type="entry name" value="nucleoside_deaminase"/>
    <property type="match status" value="1"/>
</dbReference>
<evidence type="ECO:0000256" key="1">
    <source>
        <dbReference type="ARBA" id="ARBA00010669"/>
    </source>
</evidence>